<dbReference type="AlphaFoldDB" id="A0A9K3CPQ0"/>
<proteinExistence type="predicted"/>
<evidence type="ECO:0000313" key="3">
    <source>
        <dbReference type="Proteomes" id="UP000265618"/>
    </source>
</evidence>
<dbReference type="EMBL" id="BDIP01000133">
    <property type="protein sequence ID" value="GIQ80256.1"/>
    <property type="molecule type" value="Genomic_DNA"/>
</dbReference>
<evidence type="ECO:0000256" key="1">
    <source>
        <dbReference type="SAM" id="MobiDB-lite"/>
    </source>
</evidence>
<keyword evidence="3" id="KW-1185">Reference proteome</keyword>
<comment type="caution">
    <text evidence="2">The sequence shown here is derived from an EMBL/GenBank/DDBJ whole genome shotgun (WGS) entry which is preliminary data.</text>
</comment>
<feature type="compositionally biased region" description="Low complexity" evidence="1">
    <location>
        <begin position="1"/>
        <end position="15"/>
    </location>
</feature>
<dbReference type="SUPFAM" id="SSF48371">
    <property type="entry name" value="ARM repeat"/>
    <property type="match status" value="1"/>
</dbReference>
<sequence>MYQEPMEPEAAPEVPHNLGSDSDSDDAVEKVQSNGNHDSSESGEYMSVKKVGCSVSHSADPVFTVGNESVSLHDALVPPLVPESVLSLFQRVWQSVVRWREALAQEREREREAAQRLGVQFDQSLIEADTWNTLIAQFPSLDATVSDALLKAYASQCTSLDATVSDALLKAYASQGLRERGGVETERQGIVVVDDADMEGERQAVEDLASQTVKEIMRSPRGMAYSRGVSAILKGIRWLRLLTGCAQAYQASHTRPKSKRAKADPTPQGLTVPVSVLGRLVSSAYPMCLVTCTLETVREVVSTASYSYTEMGPFFSLLATLYPAPICRVYTGVKDHSGGRQLNQDGDNYELFVTQCLELLVQCLTTTDTTAEASYVELELQSPYIARLLHHLHDNAHLTVAANTCRVLDVILLDCESDRARETGGRQQSLMSLVVNRSRFLRTVLRPFISHRLLPLLTPDTYSNRDSIVHLVQSCLVSHADTPPYLLAAASSMAEGPDWRERLSVTVAVSRLCAANTRLDANGALLCAYALRSLSRDRSDYVANHASMAFGTFQGVDGDSTLMTRRVMRNLVVPILTRVLGRAESGDVTESELRMRSVLLKQLTGIPRERVNGGLEVPLHLVSKLLSLAMSPYEAGVDTDEEEWPLKVNIGCLALTCVGHLYTPANAAENRPDVSKRVLI</sequence>
<protein>
    <submittedName>
        <fullName evidence="2">Uncharacterized protein</fullName>
    </submittedName>
</protein>
<feature type="region of interest" description="Disordered" evidence="1">
    <location>
        <begin position="1"/>
        <end position="45"/>
    </location>
</feature>
<evidence type="ECO:0000313" key="2">
    <source>
        <dbReference type="EMBL" id="GIQ80256.1"/>
    </source>
</evidence>
<gene>
    <name evidence="2" type="ORF">KIPB_001027</name>
</gene>
<name>A0A9K3CPQ0_9EUKA</name>
<reference evidence="2 3" key="1">
    <citation type="journal article" date="2018" name="PLoS ONE">
        <title>The draft genome of Kipferlia bialata reveals reductive genome evolution in fornicate parasites.</title>
        <authorList>
            <person name="Tanifuji G."/>
            <person name="Takabayashi S."/>
            <person name="Kume K."/>
            <person name="Takagi M."/>
            <person name="Nakayama T."/>
            <person name="Kamikawa R."/>
            <person name="Inagaki Y."/>
            <person name="Hashimoto T."/>
        </authorList>
    </citation>
    <scope>NUCLEOTIDE SEQUENCE [LARGE SCALE GENOMIC DNA]</scope>
    <source>
        <strain evidence="2">NY0173</strain>
    </source>
</reference>
<dbReference type="Proteomes" id="UP000265618">
    <property type="component" value="Unassembled WGS sequence"/>
</dbReference>
<dbReference type="InterPro" id="IPR016024">
    <property type="entry name" value="ARM-type_fold"/>
</dbReference>
<accession>A0A9K3CPQ0</accession>
<organism evidence="2 3">
    <name type="scientific">Kipferlia bialata</name>
    <dbReference type="NCBI Taxonomy" id="797122"/>
    <lineage>
        <taxon>Eukaryota</taxon>
        <taxon>Metamonada</taxon>
        <taxon>Carpediemonas-like organisms</taxon>
        <taxon>Kipferlia</taxon>
    </lineage>
</organism>